<dbReference type="PANTHER" id="PTHR30521:SF4">
    <property type="entry name" value="DEFERROCHELATASE"/>
    <property type="match status" value="1"/>
</dbReference>
<dbReference type="GO" id="GO:0005829">
    <property type="term" value="C:cytosol"/>
    <property type="evidence" value="ECO:0007669"/>
    <property type="project" value="TreeGrafter"/>
</dbReference>
<dbReference type="InterPro" id="IPR006314">
    <property type="entry name" value="Dyp_peroxidase"/>
</dbReference>
<evidence type="ECO:0000256" key="1">
    <source>
        <dbReference type="ARBA" id="ARBA00001970"/>
    </source>
</evidence>
<evidence type="ECO:0000256" key="6">
    <source>
        <dbReference type="ARBA" id="ARBA00023004"/>
    </source>
</evidence>
<dbReference type="PANTHER" id="PTHR30521">
    <property type="entry name" value="DEFERROCHELATASE/PEROXIDASE"/>
    <property type="match status" value="1"/>
</dbReference>
<keyword evidence="10" id="KW-1185">Reference proteome</keyword>
<keyword evidence="5" id="KW-0560">Oxidoreductase</keyword>
<comment type="caution">
    <text evidence="9">The sequence shown here is derived from an EMBL/GenBank/DDBJ whole genome shotgun (WGS) entry which is preliminary data.</text>
</comment>
<dbReference type="AlphaFoldDB" id="A0A940MXY9"/>
<evidence type="ECO:0000256" key="4">
    <source>
        <dbReference type="ARBA" id="ARBA00022723"/>
    </source>
</evidence>
<dbReference type="GO" id="GO:0004601">
    <property type="term" value="F:peroxidase activity"/>
    <property type="evidence" value="ECO:0007669"/>
    <property type="project" value="UniProtKB-KW"/>
</dbReference>
<proteinExistence type="inferred from homology"/>
<evidence type="ECO:0000259" key="8">
    <source>
        <dbReference type="Pfam" id="PF21105"/>
    </source>
</evidence>
<dbReference type="GO" id="GO:0046872">
    <property type="term" value="F:metal ion binding"/>
    <property type="evidence" value="ECO:0007669"/>
    <property type="project" value="UniProtKB-KW"/>
</dbReference>
<dbReference type="NCBIfam" id="TIGR01413">
    <property type="entry name" value="Dyp_perox_fam"/>
    <property type="match status" value="1"/>
</dbReference>
<evidence type="ECO:0000313" key="10">
    <source>
        <dbReference type="Proteomes" id="UP000677537"/>
    </source>
</evidence>
<organism evidence="9 10">
    <name type="scientific">Roseomonas indoligenes</name>
    <dbReference type="NCBI Taxonomy" id="2820811"/>
    <lineage>
        <taxon>Bacteria</taxon>
        <taxon>Pseudomonadati</taxon>
        <taxon>Pseudomonadota</taxon>
        <taxon>Alphaproteobacteria</taxon>
        <taxon>Acetobacterales</taxon>
        <taxon>Roseomonadaceae</taxon>
        <taxon>Roseomonas</taxon>
    </lineage>
</organism>
<dbReference type="RefSeq" id="WP_209372100.1">
    <property type="nucleotide sequence ID" value="NZ_JAGIZA010000003.1"/>
</dbReference>
<reference evidence="9" key="1">
    <citation type="submission" date="2021-03" db="EMBL/GenBank/DDBJ databases">
        <authorList>
            <person name="So Y."/>
        </authorList>
    </citation>
    <scope>NUCLEOTIDE SEQUENCE</scope>
    <source>
        <strain evidence="9">SG15</strain>
    </source>
</reference>
<gene>
    <name evidence="9" type="ORF">J5Y10_06940</name>
</gene>
<name>A0A940MXY9_9PROT</name>
<dbReference type="Proteomes" id="UP000677537">
    <property type="component" value="Unassembled WGS sequence"/>
</dbReference>
<evidence type="ECO:0000313" key="9">
    <source>
        <dbReference type="EMBL" id="MBP0492511.1"/>
    </source>
</evidence>
<evidence type="ECO:0000256" key="5">
    <source>
        <dbReference type="ARBA" id="ARBA00023002"/>
    </source>
</evidence>
<keyword evidence="3" id="KW-0349">Heme</keyword>
<protein>
    <submittedName>
        <fullName evidence="9">Dyp-type peroxidase</fullName>
    </submittedName>
</protein>
<dbReference type="InterPro" id="IPR011008">
    <property type="entry name" value="Dimeric_a/b-barrel"/>
</dbReference>
<keyword evidence="2 9" id="KW-0575">Peroxidase</keyword>
<dbReference type="InterPro" id="IPR049509">
    <property type="entry name" value="DyP_N"/>
</dbReference>
<comment type="cofactor">
    <cofactor evidence="1">
        <name>heme b</name>
        <dbReference type="ChEBI" id="CHEBI:60344"/>
    </cofactor>
</comment>
<comment type="similarity">
    <text evidence="7">Belongs to the DyP-type peroxidase family.</text>
</comment>
<dbReference type="EMBL" id="JAGIZA010000003">
    <property type="protein sequence ID" value="MBP0492511.1"/>
    <property type="molecule type" value="Genomic_DNA"/>
</dbReference>
<dbReference type="SUPFAM" id="SSF54909">
    <property type="entry name" value="Dimeric alpha+beta barrel"/>
    <property type="match status" value="1"/>
</dbReference>
<keyword evidence="6" id="KW-0408">Iron</keyword>
<feature type="domain" description="DyP dimeric alpha+beta barrel" evidence="8">
    <location>
        <begin position="25"/>
        <end position="163"/>
    </location>
</feature>
<evidence type="ECO:0000256" key="2">
    <source>
        <dbReference type="ARBA" id="ARBA00022559"/>
    </source>
</evidence>
<sequence length="479" mass="52238">MAVNLDKALSWMNANESEEVMLRRLQGNILKGHGRHHTVNVFFRIDAGRRAEMRAALRSIARDHMISALDQLDEARQFHAGGPPGGAFVATMLSATGYAALDVAAGRVPADPSFRKGMKAAQLGDPPVESWDAAFRGQVDGMILIGGRSPEEVAPKRVAIVALLRGAGGSILAEQKGKAIFDERGEGIEHFGYVDGRSQPLPLLEDLAREGHEGGLDEWNPHAPLGVALVPDPGTDDGVSFGSYFIFRKLDQDVLGFKRREQKLATALGLTGGARELAGAYAVGRFEDGTPVTLSGTARGGTPPNNFNYDQDRAGARCPFHAHIRKTNPRGTGGFEEPGDERKHLMLRRGIPYEDVPRKVEPKDLPDVESEGDFEAQVAPKLPSRDVGLLFMAYNRDLADQFEFTQVNWANNPDFPRNGLPEMLDALIGQPAGSGLKQSWPRRYGDHAAGTIQFSFADFVTMRGGEYFFAPSLTFLRHL</sequence>
<keyword evidence="4" id="KW-0479">Metal-binding</keyword>
<evidence type="ECO:0000256" key="7">
    <source>
        <dbReference type="ARBA" id="ARBA00025737"/>
    </source>
</evidence>
<dbReference type="Pfam" id="PF21105">
    <property type="entry name" value="DyP_N"/>
    <property type="match status" value="1"/>
</dbReference>
<accession>A0A940MXY9</accession>
<evidence type="ECO:0000256" key="3">
    <source>
        <dbReference type="ARBA" id="ARBA00022617"/>
    </source>
</evidence>
<dbReference type="GO" id="GO:0020037">
    <property type="term" value="F:heme binding"/>
    <property type="evidence" value="ECO:0007669"/>
    <property type="project" value="InterPro"/>
</dbReference>
<dbReference type="PROSITE" id="PS51404">
    <property type="entry name" value="DYP_PEROXIDASE"/>
    <property type="match status" value="1"/>
</dbReference>